<keyword evidence="3" id="KW-1185">Reference proteome</keyword>
<organism evidence="2 3">
    <name type="scientific">Cryphonectria parasitica (strain ATCC 38755 / EP155)</name>
    <dbReference type="NCBI Taxonomy" id="660469"/>
    <lineage>
        <taxon>Eukaryota</taxon>
        <taxon>Fungi</taxon>
        <taxon>Dikarya</taxon>
        <taxon>Ascomycota</taxon>
        <taxon>Pezizomycotina</taxon>
        <taxon>Sordariomycetes</taxon>
        <taxon>Sordariomycetidae</taxon>
        <taxon>Diaporthales</taxon>
        <taxon>Cryphonectriaceae</taxon>
        <taxon>Cryphonectria-Endothia species complex</taxon>
        <taxon>Cryphonectria</taxon>
    </lineage>
</organism>
<sequence length="212" mass="23149">MSAVGSNGSPRRGTLGPGNAHGIFEEMEDGSTFPASAIDPTVAAVADGTQNRCCLSGGARQHILSRNDDSVQQYADCRRTRDQKNGMLSPIARELDRKLDRNMVDHGIAQGFDSKILALLDRLKEPDRPRADSIGSLDREVECWRDLRPEKKTKELGIRVRPEGEDETGLKTDVDRLRMDMRKLMTSPPVMRCGNASKDHGGGAFGGTTVVS</sequence>
<protein>
    <submittedName>
        <fullName evidence="2">Uncharacterized protein</fullName>
    </submittedName>
</protein>
<dbReference type="RefSeq" id="XP_040779518.1">
    <property type="nucleotide sequence ID" value="XM_040920155.1"/>
</dbReference>
<feature type="region of interest" description="Disordered" evidence="1">
    <location>
        <begin position="188"/>
        <end position="212"/>
    </location>
</feature>
<dbReference type="GeneID" id="63837284"/>
<evidence type="ECO:0000313" key="2">
    <source>
        <dbReference type="EMBL" id="KAF3768557.1"/>
    </source>
</evidence>
<accession>A0A9P5CSG3</accession>
<proteinExistence type="predicted"/>
<feature type="region of interest" description="Disordered" evidence="1">
    <location>
        <begin position="1"/>
        <end position="21"/>
    </location>
</feature>
<dbReference type="AlphaFoldDB" id="A0A9P5CSG3"/>
<comment type="caution">
    <text evidence="2">The sequence shown here is derived from an EMBL/GenBank/DDBJ whole genome shotgun (WGS) entry which is preliminary data.</text>
</comment>
<gene>
    <name evidence="2" type="ORF">M406DRAFT_326987</name>
</gene>
<dbReference type="EMBL" id="MU032345">
    <property type="protein sequence ID" value="KAF3768557.1"/>
    <property type="molecule type" value="Genomic_DNA"/>
</dbReference>
<evidence type="ECO:0000313" key="3">
    <source>
        <dbReference type="Proteomes" id="UP000803844"/>
    </source>
</evidence>
<reference evidence="2" key="1">
    <citation type="journal article" date="2020" name="Phytopathology">
        <title>Genome sequence of the chestnut blight fungus Cryphonectria parasitica EP155: A fundamental resource for an archetypical invasive plant pathogen.</title>
        <authorList>
            <person name="Crouch J.A."/>
            <person name="Dawe A."/>
            <person name="Aerts A."/>
            <person name="Barry K."/>
            <person name="Churchill A.C.L."/>
            <person name="Grimwood J."/>
            <person name="Hillman B."/>
            <person name="Milgroom M.G."/>
            <person name="Pangilinan J."/>
            <person name="Smith M."/>
            <person name="Salamov A."/>
            <person name="Schmutz J."/>
            <person name="Yadav J."/>
            <person name="Grigoriev I.V."/>
            <person name="Nuss D."/>
        </authorList>
    </citation>
    <scope>NUCLEOTIDE SEQUENCE</scope>
    <source>
        <strain evidence="2">EP155</strain>
    </source>
</reference>
<dbReference type="Proteomes" id="UP000803844">
    <property type="component" value="Unassembled WGS sequence"/>
</dbReference>
<evidence type="ECO:0000256" key="1">
    <source>
        <dbReference type="SAM" id="MobiDB-lite"/>
    </source>
</evidence>
<name>A0A9P5CSG3_CRYP1</name>